<dbReference type="Proteomes" id="UP000790347">
    <property type="component" value="Unassembled WGS sequence"/>
</dbReference>
<reference evidence="1" key="1">
    <citation type="submission" date="2013-05" db="EMBL/GenBank/DDBJ databases">
        <authorList>
            <person name="Yim A.K.Y."/>
            <person name="Chan T.F."/>
            <person name="Ji K.M."/>
            <person name="Liu X.Y."/>
            <person name="Zhou J.W."/>
            <person name="Li R.Q."/>
            <person name="Yang K.Y."/>
            <person name="Li J."/>
            <person name="Li M."/>
            <person name="Law P.T.W."/>
            <person name="Wu Y.L."/>
            <person name="Cai Z.L."/>
            <person name="Qin H."/>
            <person name="Bao Y."/>
            <person name="Leung R.K.K."/>
            <person name="Ng P.K.S."/>
            <person name="Zou J."/>
            <person name="Zhong X.J."/>
            <person name="Ran P.X."/>
            <person name="Zhong N.S."/>
            <person name="Liu Z.G."/>
            <person name="Tsui S.K.W."/>
        </authorList>
    </citation>
    <scope>NUCLEOTIDE SEQUENCE</scope>
    <source>
        <strain evidence="1">Derf</strain>
        <tissue evidence="1">Whole organism</tissue>
    </source>
</reference>
<name>A0A922HP46_DERFA</name>
<dbReference type="AlphaFoldDB" id="A0A922HP46"/>
<sequence length="161" mass="17988">MSYIPALSMNLIDREVDYALIVSDDDCPATLFITIMVAFFGNNRIKITINKNANITNVNDIHSQYSQAALANSRILSVFFLFCGFRFSCSSVVLSDDNNDVDDNSSVLIRLSQLAISVKCIRFVSDFVLFSDCCVAEFDCNELMIEYCSNIVSLEWASSNP</sequence>
<reference evidence="1" key="2">
    <citation type="journal article" date="2022" name="Res Sq">
        <title>Comparative Genomics Reveals Insights into the Divergent Evolution of Astigmatic Mites and Household Pest Adaptations.</title>
        <authorList>
            <person name="Xiong Q."/>
            <person name="Wan A.T.-Y."/>
            <person name="Liu X.-Y."/>
            <person name="Fung C.S.-H."/>
            <person name="Xiao X."/>
            <person name="Malainual N."/>
            <person name="Hou J."/>
            <person name="Wang L."/>
            <person name="Wang M."/>
            <person name="Yang K."/>
            <person name="Cui Y."/>
            <person name="Leung E."/>
            <person name="Nong W."/>
            <person name="Shin S.-K."/>
            <person name="Au S."/>
            <person name="Jeong K.Y."/>
            <person name="Chew F.T."/>
            <person name="Hui J."/>
            <person name="Leung T.F."/>
            <person name="Tungtrongchitr A."/>
            <person name="Zhong N."/>
            <person name="Liu Z."/>
            <person name="Tsui S."/>
        </authorList>
    </citation>
    <scope>NUCLEOTIDE SEQUENCE</scope>
    <source>
        <strain evidence="1">Derf</strain>
        <tissue evidence="1">Whole organism</tissue>
    </source>
</reference>
<gene>
    <name evidence="1" type="ORF">DERF_013258</name>
</gene>
<keyword evidence="2" id="KW-1185">Reference proteome</keyword>
<accession>A0A922HP46</accession>
<comment type="caution">
    <text evidence="1">The sequence shown here is derived from an EMBL/GenBank/DDBJ whole genome shotgun (WGS) entry which is preliminary data.</text>
</comment>
<proteinExistence type="predicted"/>
<protein>
    <submittedName>
        <fullName evidence="1">Uncharacterized protein</fullName>
    </submittedName>
</protein>
<evidence type="ECO:0000313" key="2">
    <source>
        <dbReference type="Proteomes" id="UP000790347"/>
    </source>
</evidence>
<evidence type="ECO:0000313" key="1">
    <source>
        <dbReference type="EMBL" id="KAH9497255.1"/>
    </source>
</evidence>
<dbReference type="EMBL" id="ASGP02000007">
    <property type="protein sequence ID" value="KAH9497255.1"/>
    <property type="molecule type" value="Genomic_DNA"/>
</dbReference>
<organism evidence="1 2">
    <name type="scientific">Dermatophagoides farinae</name>
    <name type="common">American house dust mite</name>
    <dbReference type="NCBI Taxonomy" id="6954"/>
    <lineage>
        <taxon>Eukaryota</taxon>
        <taxon>Metazoa</taxon>
        <taxon>Ecdysozoa</taxon>
        <taxon>Arthropoda</taxon>
        <taxon>Chelicerata</taxon>
        <taxon>Arachnida</taxon>
        <taxon>Acari</taxon>
        <taxon>Acariformes</taxon>
        <taxon>Sarcoptiformes</taxon>
        <taxon>Astigmata</taxon>
        <taxon>Psoroptidia</taxon>
        <taxon>Analgoidea</taxon>
        <taxon>Pyroglyphidae</taxon>
        <taxon>Dermatophagoidinae</taxon>
        <taxon>Dermatophagoides</taxon>
    </lineage>
</organism>